<feature type="chain" id="PRO_5045873735" description="Secreted protein" evidence="2">
    <location>
        <begin position="20"/>
        <end position="79"/>
    </location>
</feature>
<accession>A0ABS0L476</accession>
<feature type="region of interest" description="Disordered" evidence="1">
    <location>
        <begin position="35"/>
        <end position="79"/>
    </location>
</feature>
<feature type="compositionally biased region" description="Basic and acidic residues" evidence="1">
    <location>
        <begin position="58"/>
        <end position="67"/>
    </location>
</feature>
<evidence type="ECO:0008006" key="5">
    <source>
        <dbReference type="Google" id="ProtNLM"/>
    </source>
</evidence>
<gene>
    <name evidence="3" type="ORF">I5L79_14405</name>
</gene>
<evidence type="ECO:0000256" key="1">
    <source>
        <dbReference type="SAM" id="MobiDB-lite"/>
    </source>
</evidence>
<keyword evidence="4" id="KW-1185">Reference proteome</keyword>
<reference evidence="3 4" key="1">
    <citation type="submission" date="2020-11" db="EMBL/GenBank/DDBJ databases">
        <title>Hymenobacter sp.</title>
        <authorList>
            <person name="Kim M.K."/>
        </authorList>
    </citation>
    <scope>NUCLEOTIDE SEQUENCE [LARGE SCALE GENOMIC DNA]</scope>
    <source>
        <strain evidence="3 4">BT594</strain>
    </source>
</reference>
<proteinExistence type="predicted"/>
<evidence type="ECO:0000313" key="4">
    <source>
        <dbReference type="Proteomes" id="UP000601099"/>
    </source>
</evidence>
<sequence>MTSRVFTRFVPALALVLLAASCRNCPIESCHTRKAHTHNGARYRGQPLWKKQSPAIGEKIKVHDQKDGRHKSDKSKPKT</sequence>
<dbReference type="RefSeq" id="WP_196955760.1">
    <property type="nucleotide sequence ID" value="NZ_JADWYK010000008.1"/>
</dbReference>
<dbReference type="Proteomes" id="UP000601099">
    <property type="component" value="Unassembled WGS sequence"/>
</dbReference>
<keyword evidence="2" id="KW-0732">Signal</keyword>
<protein>
    <recommendedName>
        <fullName evidence="5">Secreted protein</fullName>
    </recommendedName>
</protein>
<evidence type="ECO:0000256" key="2">
    <source>
        <dbReference type="SAM" id="SignalP"/>
    </source>
</evidence>
<organism evidence="3 4">
    <name type="scientific">Hymenobacter guriensis</name>
    <dbReference type="NCBI Taxonomy" id="2793065"/>
    <lineage>
        <taxon>Bacteria</taxon>
        <taxon>Pseudomonadati</taxon>
        <taxon>Bacteroidota</taxon>
        <taxon>Cytophagia</taxon>
        <taxon>Cytophagales</taxon>
        <taxon>Hymenobacteraceae</taxon>
        <taxon>Hymenobacter</taxon>
    </lineage>
</organism>
<name>A0ABS0L476_9BACT</name>
<evidence type="ECO:0000313" key="3">
    <source>
        <dbReference type="EMBL" id="MBG8554745.1"/>
    </source>
</evidence>
<dbReference type="EMBL" id="JADWYK010000008">
    <property type="protein sequence ID" value="MBG8554745.1"/>
    <property type="molecule type" value="Genomic_DNA"/>
</dbReference>
<comment type="caution">
    <text evidence="3">The sequence shown here is derived from an EMBL/GenBank/DDBJ whole genome shotgun (WGS) entry which is preliminary data.</text>
</comment>
<feature type="signal peptide" evidence="2">
    <location>
        <begin position="1"/>
        <end position="19"/>
    </location>
</feature>
<dbReference type="PROSITE" id="PS51257">
    <property type="entry name" value="PROKAR_LIPOPROTEIN"/>
    <property type="match status" value="1"/>
</dbReference>